<dbReference type="RefSeq" id="WP_026991396.1">
    <property type="nucleotide sequence ID" value="NZ_AUGP01000029.1"/>
</dbReference>
<keyword evidence="3" id="KW-1185">Reference proteome</keyword>
<feature type="transmembrane region" description="Helical" evidence="1">
    <location>
        <begin position="108"/>
        <end position="124"/>
    </location>
</feature>
<comment type="caution">
    <text evidence="2">The sequence shown here is derived from an EMBL/GenBank/DDBJ whole genome shotgun (WGS) entry which is preliminary data.</text>
</comment>
<reference evidence="2 3" key="1">
    <citation type="submission" date="2013-09" db="EMBL/GenBank/DDBJ databases">
        <authorList>
            <person name="Zeng Z."/>
            <person name="Chen C."/>
        </authorList>
    </citation>
    <scope>NUCLEOTIDE SEQUENCE [LARGE SCALE GENOMIC DNA]</scope>
    <source>
        <strain evidence="2 3">WB 4.1-42</strain>
    </source>
</reference>
<keyword evidence="1" id="KW-1133">Transmembrane helix</keyword>
<evidence type="ECO:0008006" key="4">
    <source>
        <dbReference type="Google" id="ProtNLM"/>
    </source>
</evidence>
<protein>
    <recommendedName>
        <fullName evidence="4">Sulfatase N-terminal domain-containing protein</fullName>
    </recommendedName>
</protein>
<dbReference type="EMBL" id="JRLY01000009">
    <property type="protein sequence ID" value="KGO92569.1"/>
    <property type="molecule type" value="Genomic_DNA"/>
</dbReference>
<dbReference type="OrthoDB" id="1398489at2"/>
<proteinExistence type="predicted"/>
<feature type="transmembrane region" description="Helical" evidence="1">
    <location>
        <begin position="49"/>
        <end position="71"/>
    </location>
</feature>
<keyword evidence="1" id="KW-0812">Transmembrane</keyword>
<feature type="transmembrane region" description="Helical" evidence="1">
    <location>
        <begin position="131"/>
        <end position="154"/>
    </location>
</feature>
<name>A0A0A2MJW0_9FLAO</name>
<dbReference type="STRING" id="1121898.GCA_000422725_03426"/>
<evidence type="ECO:0000256" key="1">
    <source>
        <dbReference type="SAM" id="Phobius"/>
    </source>
</evidence>
<dbReference type="InterPro" id="IPR017850">
    <property type="entry name" value="Alkaline_phosphatase_core_sf"/>
</dbReference>
<feature type="transmembrane region" description="Helical" evidence="1">
    <location>
        <begin position="21"/>
        <end position="37"/>
    </location>
</feature>
<accession>A0A0A2MJW0</accession>
<feature type="transmembrane region" description="Helical" evidence="1">
    <location>
        <begin position="83"/>
        <end position="102"/>
    </location>
</feature>
<evidence type="ECO:0000313" key="3">
    <source>
        <dbReference type="Proteomes" id="UP000030111"/>
    </source>
</evidence>
<dbReference type="SUPFAM" id="SSF53649">
    <property type="entry name" value="Alkaline phosphatase-like"/>
    <property type="match status" value="1"/>
</dbReference>
<dbReference type="AlphaFoldDB" id="A0A0A2MJW0"/>
<evidence type="ECO:0000313" key="2">
    <source>
        <dbReference type="EMBL" id="KGO92569.1"/>
    </source>
</evidence>
<dbReference type="eggNOG" id="COG3083">
    <property type="taxonomic scope" value="Bacteria"/>
</dbReference>
<dbReference type="Proteomes" id="UP000030111">
    <property type="component" value="Unassembled WGS sequence"/>
</dbReference>
<organism evidence="2 3">
    <name type="scientific">Flavobacterium subsaxonicum WB 4.1-42 = DSM 21790</name>
    <dbReference type="NCBI Taxonomy" id="1121898"/>
    <lineage>
        <taxon>Bacteria</taxon>
        <taxon>Pseudomonadati</taxon>
        <taxon>Bacteroidota</taxon>
        <taxon>Flavobacteriia</taxon>
        <taxon>Flavobacteriales</taxon>
        <taxon>Flavobacteriaceae</taxon>
        <taxon>Flavobacterium</taxon>
    </lineage>
</organism>
<gene>
    <name evidence="2" type="ORF">Q766_12400</name>
</gene>
<keyword evidence="1" id="KW-0472">Membrane</keyword>
<sequence length="490" mass="55991">MLEKFKNKIFKFIDSPKDVPVLAGISIGFYMILYYYSKNFSLANSWQQLAFFVAYYMLLPVVVLYAGFKILGVFKLHNYKRQFLFVGIALFMGFFLLQLSFVGSYKKPAFLAIAVLAIAASFWLKKYYKLFILLLFFMSVFNLMPIAQVVNAAVRSSSAWKQQPDNITNAVFKERPNIYYIQPDGYASFKNLSDSNHNFDNSVFQGFLKQSGFTLYDNFRSNYFSTLLSNSSMFSMKQHYIERDVNVYGARDIIVGNNAVLQVLKHNNYKTHFLTEKPYLLINRPNLAYDYCNIDYASLPYIKDGWEDVKDIDAALAKVIKPSESGNFYFIEKMAPGHIHGLKVYSEGVQGEKDFYFDKLKSANIWLTKTIKLIESKDPNALIIIGADHGGFVGLEYTGQSTKKINNPTLVRAVFGAGLAIKWNNPAFTEYDGGLKSSVNLFRTVFAFLAKDKKYLDNLQENGSYINMSDPQGLHRLIDNDGNVVLQRKQ</sequence>
<dbReference type="Gene3D" id="3.40.720.10">
    <property type="entry name" value="Alkaline Phosphatase, subunit A"/>
    <property type="match status" value="1"/>
</dbReference>